<dbReference type="InterPro" id="IPR025246">
    <property type="entry name" value="IS30-like_HTH"/>
</dbReference>
<dbReference type="InterPro" id="IPR053392">
    <property type="entry name" value="Transposase_IS30-like"/>
</dbReference>
<dbReference type="Pfam" id="PF00665">
    <property type="entry name" value="rve"/>
    <property type="match status" value="1"/>
</dbReference>
<dbReference type="Pfam" id="PF13936">
    <property type="entry name" value="HTH_38"/>
    <property type="match status" value="1"/>
</dbReference>
<dbReference type="InterPro" id="IPR051917">
    <property type="entry name" value="Transposase-Integrase"/>
</dbReference>
<dbReference type="SUPFAM" id="SSF53098">
    <property type="entry name" value="Ribonuclease H-like"/>
    <property type="match status" value="1"/>
</dbReference>
<comment type="caution">
    <text evidence="3">The sequence shown here is derived from an EMBL/GenBank/DDBJ whole genome shotgun (WGS) entry which is preliminary data.</text>
</comment>
<dbReference type="InterPro" id="IPR001584">
    <property type="entry name" value="Integrase_cat-core"/>
</dbReference>
<keyword evidence="4" id="KW-1185">Reference proteome</keyword>
<dbReference type="EMBL" id="JAHZST010000012">
    <property type="protein sequence ID" value="MBW8185215.1"/>
    <property type="molecule type" value="Genomic_DNA"/>
</dbReference>
<keyword evidence="1" id="KW-0233">DNA recombination</keyword>
<sequence>MLYYRYNSGDSFRKIGRLIGRHHTTISREISRNKPLTYTYYDKAAQEKAEARRHQPRHQKKHSNIELRTTVIMLLKRGWSPEIVSGRLKLEHPDAPLFHISHEAIYQWVIKDFKNSGDLYRYLAKRHRNRRKQKKYGDLRGQIKGRVSIHDRPQVVDERSRIGDWEGDLIEGKKSSGYLMTHLERKTRYLIAKKIDDKRAASFNRVSIEAFQTLPKEKRHTLTLDNGKEFSAFKELESAVGIDIYFADPYSSWQRGANEHANGLLRRYFPKGTDFLSVTSEQLETIVNLINNRPRKILNYQTPAELFG</sequence>
<dbReference type="InterPro" id="IPR012337">
    <property type="entry name" value="RNaseH-like_sf"/>
</dbReference>
<dbReference type="PANTHER" id="PTHR10948:SF23">
    <property type="entry name" value="TRANSPOSASE INSI FOR INSERTION SEQUENCE ELEMENT IS30A-RELATED"/>
    <property type="match status" value="1"/>
</dbReference>
<evidence type="ECO:0000256" key="1">
    <source>
        <dbReference type="ARBA" id="ARBA00023172"/>
    </source>
</evidence>
<dbReference type="PANTHER" id="PTHR10948">
    <property type="entry name" value="TRANSPOSASE"/>
    <property type="match status" value="1"/>
</dbReference>
<proteinExistence type="predicted"/>
<protein>
    <submittedName>
        <fullName evidence="3">IS30 family transposase</fullName>
    </submittedName>
</protein>
<dbReference type="RefSeq" id="WP_220110707.1">
    <property type="nucleotide sequence ID" value="NZ_JAHZST010000012.1"/>
</dbReference>
<evidence type="ECO:0000259" key="2">
    <source>
        <dbReference type="PROSITE" id="PS50994"/>
    </source>
</evidence>
<accession>A0ABS7E6P1</accession>
<reference evidence="3 4" key="1">
    <citation type="submission" date="2021-07" db="EMBL/GenBank/DDBJ databases">
        <title>Shewanella sp. nov, isolated from SCS.</title>
        <authorList>
            <person name="Cao W.R."/>
        </authorList>
    </citation>
    <scope>NUCLEOTIDE SEQUENCE [LARGE SCALE GENOMIC DNA]</scope>
    <source>
        <strain evidence="3 4">NR704-98</strain>
    </source>
</reference>
<dbReference type="PROSITE" id="PS50994">
    <property type="entry name" value="INTEGRASE"/>
    <property type="match status" value="1"/>
</dbReference>
<dbReference type="InterPro" id="IPR036397">
    <property type="entry name" value="RNaseH_sf"/>
</dbReference>
<dbReference type="NCBIfam" id="NF033563">
    <property type="entry name" value="transpos_IS30"/>
    <property type="match status" value="1"/>
</dbReference>
<dbReference type="Proteomes" id="UP001195963">
    <property type="component" value="Unassembled WGS sequence"/>
</dbReference>
<evidence type="ECO:0000313" key="3">
    <source>
        <dbReference type="EMBL" id="MBW8185215.1"/>
    </source>
</evidence>
<feature type="domain" description="Integrase catalytic" evidence="2">
    <location>
        <begin position="149"/>
        <end position="308"/>
    </location>
</feature>
<organism evidence="3 4">
    <name type="scientific">Shewanella nanhaiensis</name>
    <dbReference type="NCBI Taxonomy" id="2864872"/>
    <lineage>
        <taxon>Bacteria</taxon>
        <taxon>Pseudomonadati</taxon>
        <taxon>Pseudomonadota</taxon>
        <taxon>Gammaproteobacteria</taxon>
        <taxon>Alteromonadales</taxon>
        <taxon>Shewanellaceae</taxon>
        <taxon>Shewanella</taxon>
    </lineage>
</organism>
<dbReference type="Gene3D" id="3.30.420.10">
    <property type="entry name" value="Ribonuclease H-like superfamily/Ribonuclease H"/>
    <property type="match status" value="1"/>
</dbReference>
<name>A0ABS7E6P1_9GAMM</name>
<evidence type="ECO:0000313" key="4">
    <source>
        <dbReference type="Proteomes" id="UP001195963"/>
    </source>
</evidence>
<gene>
    <name evidence="3" type="ORF">K0625_16260</name>
</gene>